<name>A0ABD2HYU4_9BILA</name>
<dbReference type="EMBL" id="JBICBT010001398">
    <property type="protein sequence ID" value="KAL3069023.1"/>
    <property type="molecule type" value="Genomic_DNA"/>
</dbReference>
<dbReference type="AlphaFoldDB" id="A0ABD2HYU4"/>
<dbReference type="Proteomes" id="UP001620626">
    <property type="component" value="Unassembled WGS sequence"/>
</dbReference>
<feature type="region of interest" description="Disordered" evidence="1">
    <location>
        <begin position="269"/>
        <end position="297"/>
    </location>
</feature>
<reference evidence="2 3" key="1">
    <citation type="submission" date="2024-10" db="EMBL/GenBank/DDBJ databases">
        <authorList>
            <person name="Kim D."/>
        </authorList>
    </citation>
    <scope>NUCLEOTIDE SEQUENCE [LARGE SCALE GENOMIC DNA]</scope>
    <source>
        <strain evidence="2">BH-2024</strain>
    </source>
</reference>
<organism evidence="2 3">
    <name type="scientific">Heterodera trifolii</name>
    <dbReference type="NCBI Taxonomy" id="157864"/>
    <lineage>
        <taxon>Eukaryota</taxon>
        <taxon>Metazoa</taxon>
        <taxon>Ecdysozoa</taxon>
        <taxon>Nematoda</taxon>
        <taxon>Chromadorea</taxon>
        <taxon>Rhabditida</taxon>
        <taxon>Tylenchina</taxon>
        <taxon>Tylenchomorpha</taxon>
        <taxon>Tylenchoidea</taxon>
        <taxon>Heteroderidae</taxon>
        <taxon>Heteroderinae</taxon>
        <taxon>Heterodera</taxon>
    </lineage>
</organism>
<feature type="compositionally biased region" description="Polar residues" evidence="1">
    <location>
        <begin position="219"/>
        <end position="231"/>
    </location>
</feature>
<evidence type="ECO:0000313" key="2">
    <source>
        <dbReference type="EMBL" id="KAL3069023.1"/>
    </source>
</evidence>
<evidence type="ECO:0000313" key="3">
    <source>
        <dbReference type="Proteomes" id="UP001620626"/>
    </source>
</evidence>
<accession>A0ABD2HYU4</accession>
<proteinExistence type="predicted"/>
<evidence type="ECO:0000256" key="1">
    <source>
        <dbReference type="SAM" id="MobiDB-lite"/>
    </source>
</evidence>
<keyword evidence="3" id="KW-1185">Reference proteome</keyword>
<feature type="region of interest" description="Disordered" evidence="1">
    <location>
        <begin position="219"/>
        <end position="255"/>
    </location>
</feature>
<sequence length="297" mass="32814">MAVLRSLSDWQLWTGHAAGHIFMHFISSATDRLTFSTSANHYAMAENDDFYQQQQQMKKHQTSAPPMSRSNVAFLVASNCTKNLVWSALDKDPRLFMWRDSQLQKTLNSAKILRVSESLSSMDNFQSSSDDGIGTQQNAFSITAVEVMDLSNCGTDKQRWRKGKGRRGEEEEQLLVGTSNGVVLIVRGIERIICCPPPLGHSSSSCRILQKELLLSSTKKAPLSTSQSNEMISPHSPPNTERHSSKKRSLLIEKSRSIMLKATGGTVAATAAGNGECQSQRSKMSASMPSEEESSRR</sequence>
<comment type="caution">
    <text evidence="2">The sequence shown here is derived from an EMBL/GenBank/DDBJ whole genome shotgun (WGS) entry which is preliminary data.</text>
</comment>
<gene>
    <name evidence="2" type="ORF">niasHT_038290</name>
</gene>
<protein>
    <submittedName>
        <fullName evidence="2">Uncharacterized protein</fullName>
    </submittedName>
</protein>